<evidence type="ECO:0000313" key="2">
    <source>
        <dbReference type="EMBL" id="KKL63772.1"/>
    </source>
</evidence>
<proteinExistence type="predicted"/>
<comment type="caution">
    <text evidence="2">The sequence shown here is derived from an EMBL/GenBank/DDBJ whole genome shotgun (WGS) entry which is preliminary data.</text>
</comment>
<gene>
    <name evidence="2" type="ORF">LCGC14_2171770</name>
</gene>
<sequence length="88" mass="9763">MIRRYPTPGDYDPPKPHKAGLPSDKYTDKGYNAGWDERKLAMREEKDFDPATAVCLPCDAVTRLGNPALPFQDALCVPCGDAWLEAHS</sequence>
<dbReference type="EMBL" id="LAZR01028052">
    <property type="protein sequence ID" value="KKL63772.1"/>
    <property type="molecule type" value="Genomic_DNA"/>
</dbReference>
<name>A0A0F9GKW2_9ZZZZ</name>
<evidence type="ECO:0000256" key="1">
    <source>
        <dbReference type="SAM" id="MobiDB-lite"/>
    </source>
</evidence>
<accession>A0A0F9GKW2</accession>
<feature type="region of interest" description="Disordered" evidence="1">
    <location>
        <begin position="1"/>
        <end position="27"/>
    </location>
</feature>
<reference evidence="2" key="1">
    <citation type="journal article" date="2015" name="Nature">
        <title>Complex archaea that bridge the gap between prokaryotes and eukaryotes.</title>
        <authorList>
            <person name="Spang A."/>
            <person name="Saw J.H."/>
            <person name="Jorgensen S.L."/>
            <person name="Zaremba-Niedzwiedzka K."/>
            <person name="Martijn J."/>
            <person name="Lind A.E."/>
            <person name="van Eijk R."/>
            <person name="Schleper C."/>
            <person name="Guy L."/>
            <person name="Ettema T.J."/>
        </authorList>
    </citation>
    <scope>NUCLEOTIDE SEQUENCE</scope>
</reference>
<protein>
    <submittedName>
        <fullName evidence="2">Uncharacterized protein</fullName>
    </submittedName>
</protein>
<dbReference type="AlphaFoldDB" id="A0A0F9GKW2"/>
<organism evidence="2">
    <name type="scientific">marine sediment metagenome</name>
    <dbReference type="NCBI Taxonomy" id="412755"/>
    <lineage>
        <taxon>unclassified sequences</taxon>
        <taxon>metagenomes</taxon>
        <taxon>ecological metagenomes</taxon>
    </lineage>
</organism>